<evidence type="ECO:0000256" key="3">
    <source>
        <dbReference type="SAM" id="SignalP"/>
    </source>
</evidence>
<organism evidence="4 5">
    <name type="scientific">Candidatus Cryptobacteroides intestinigallinarum</name>
    <dbReference type="NCBI Taxonomy" id="2840767"/>
    <lineage>
        <taxon>Bacteria</taxon>
        <taxon>Pseudomonadati</taxon>
        <taxon>Bacteroidota</taxon>
        <taxon>Bacteroidia</taxon>
        <taxon>Bacteroidales</taxon>
        <taxon>Candidatus Cryptobacteroides</taxon>
    </lineage>
</organism>
<dbReference type="PANTHER" id="PTHR43037:SF1">
    <property type="entry name" value="BLL1128 PROTEIN"/>
    <property type="match status" value="1"/>
</dbReference>
<feature type="signal peptide" evidence="3">
    <location>
        <begin position="1"/>
        <end position="21"/>
    </location>
</feature>
<dbReference type="Proteomes" id="UP000823617">
    <property type="component" value="Unassembled WGS sequence"/>
</dbReference>
<protein>
    <recommendedName>
        <fullName evidence="6">Poly(3-hydroxybutyrate) depolymerase</fullName>
    </recommendedName>
</protein>
<dbReference type="AlphaFoldDB" id="A0A9D9HKB3"/>
<dbReference type="PANTHER" id="PTHR43037">
    <property type="entry name" value="UNNAMED PRODUCT-RELATED"/>
    <property type="match status" value="1"/>
</dbReference>
<evidence type="ECO:0008006" key="6">
    <source>
        <dbReference type="Google" id="ProtNLM"/>
    </source>
</evidence>
<feature type="compositionally biased region" description="Basic and acidic residues" evidence="2">
    <location>
        <begin position="28"/>
        <end position="38"/>
    </location>
</feature>
<dbReference type="InterPro" id="IPR029058">
    <property type="entry name" value="AB_hydrolase_fold"/>
</dbReference>
<dbReference type="Gene3D" id="3.40.50.1820">
    <property type="entry name" value="alpha/beta hydrolase"/>
    <property type="match status" value="1"/>
</dbReference>
<feature type="chain" id="PRO_5038606288" description="Poly(3-hydroxybutyrate) depolymerase" evidence="3">
    <location>
        <begin position="22"/>
        <end position="485"/>
    </location>
</feature>
<evidence type="ECO:0000256" key="1">
    <source>
        <dbReference type="ARBA" id="ARBA00022729"/>
    </source>
</evidence>
<feature type="region of interest" description="Disordered" evidence="2">
    <location>
        <begin position="28"/>
        <end position="52"/>
    </location>
</feature>
<name>A0A9D9HKB3_9BACT</name>
<sequence>MKKILLKFAFAAMLSACVAMTFSRTHVQGEDQPGKEDGGTDVGGDDQGSGEIHEGLLSDAQLSEIKAYFDERLSGKDDAFFDDVILSADKVDENTDLVWAAWKAANDAFNEEKLIEITPLSEGNHSKFSLPSELEPSAVMPYYYGSKGSKPQAGWPLFVYMHGSGSKDAEWSTGLQLCRAFDDAPSLYFIPQIPNEGEWYRWWQKSKQYAWNKLLRLALVSGEVNPDRIYFFGISEGGYGSQRLASFYADYLAVAGPMAGGEPLKNAPAENCANIAFSLRTGSLDTSFGRNILTGYTKDEFDRLEEEHPGYYVHNIEIIQGAGHGIDYYPTTPWLAQYTRNPWPKYVCWENFEMDGWYRDGFHNLQVLERSNPDTSLRTTYEMTIDGNTVNMSVHNVSYTTTETMSGIEMKFEKTMQDVSSGKFRIYLNSHLVDLSGEVTVNVNGKQVFKGVLQPKLEYMAESCALYYDPMRVFAYAVDVDLAEL</sequence>
<proteinExistence type="predicted"/>
<gene>
    <name evidence="4" type="ORF">IAC08_03280</name>
</gene>
<evidence type="ECO:0000313" key="5">
    <source>
        <dbReference type="Proteomes" id="UP000823617"/>
    </source>
</evidence>
<reference evidence="4" key="2">
    <citation type="journal article" date="2021" name="PeerJ">
        <title>Extensive microbial diversity within the chicken gut microbiome revealed by metagenomics and culture.</title>
        <authorList>
            <person name="Gilroy R."/>
            <person name="Ravi A."/>
            <person name="Getino M."/>
            <person name="Pursley I."/>
            <person name="Horton D.L."/>
            <person name="Alikhan N.F."/>
            <person name="Baker D."/>
            <person name="Gharbi K."/>
            <person name="Hall N."/>
            <person name="Watson M."/>
            <person name="Adriaenssens E.M."/>
            <person name="Foster-Nyarko E."/>
            <person name="Jarju S."/>
            <person name="Secka A."/>
            <person name="Antonio M."/>
            <person name="Oren A."/>
            <person name="Chaudhuri R.R."/>
            <person name="La Ragione R."/>
            <person name="Hildebrand F."/>
            <person name="Pallen M.J."/>
        </authorList>
    </citation>
    <scope>NUCLEOTIDE SEQUENCE</scope>
    <source>
        <strain evidence="4">B1-3475</strain>
    </source>
</reference>
<evidence type="ECO:0000313" key="4">
    <source>
        <dbReference type="EMBL" id="MBO8455414.1"/>
    </source>
</evidence>
<dbReference type="EMBL" id="JADIMK010000032">
    <property type="protein sequence ID" value="MBO8455414.1"/>
    <property type="molecule type" value="Genomic_DNA"/>
</dbReference>
<keyword evidence="1 3" id="KW-0732">Signal</keyword>
<reference evidence="4" key="1">
    <citation type="submission" date="2020-10" db="EMBL/GenBank/DDBJ databases">
        <authorList>
            <person name="Gilroy R."/>
        </authorList>
    </citation>
    <scope>NUCLEOTIDE SEQUENCE</scope>
    <source>
        <strain evidence="4">B1-3475</strain>
    </source>
</reference>
<evidence type="ECO:0000256" key="2">
    <source>
        <dbReference type="SAM" id="MobiDB-lite"/>
    </source>
</evidence>
<accession>A0A9D9HKB3</accession>
<dbReference type="InterPro" id="IPR050955">
    <property type="entry name" value="Plant_Biomass_Hydrol_Est"/>
</dbReference>
<comment type="caution">
    <text evidence="4">The sequence shown here is derived from an EMBL/GenBank/DDBJ whole genome shotgun (WGS) entry which is preliminary data.</text>
</comment>
<dbReference type="SUPFAM" id="SSF53474">
    <property type="entry name" value="alpha/beta-Hydrolases"/>
    <property type="match status" value="1"/>
</dbReference>